<dbReference type="EMBL" id="CP034209">
    <property type="protein sequence ID" value="QBZ64355.1"/>
    <property type="molecule type" value="Genomic_DNA"/>
</dbReference>
<gene>
    <name evidence="2" type="ORF">PoMZ_06051</name>
</gene>
<proteinExistence type="predicted"/>
<evidence type="ECO:0000313" key="2">
    <source>
        <dbReference type="EMBL" id="QBZ64355.1"/>
    </source>
</evidence>
<accession>A0A4P7NPQ3</accession>
<evidence type="ECO:0000256" key="1">
    <source>
        <dbReference type="SAM" id="Phobius"/>
    </source>
</evidence>
<sequence>MCNSPQFFSKAITLTTSRNTEGAKPPPFSDVGNHPPFATALAGILGPQPESLYWDNDRGVLADPNCSTAGKYLQQDSVEPPPHVTMWRAGLVNVSNVRSSPLQYCTAVNDMPPSWHWLQSQVRSALLMGTLAEMRIIDGLMASPLSFTAVLFWYIYMIRLSIEVHFDCLISLPPASHCRSPGHLFARVFQCSAPDNLCHSFRLIAPTPALAEP</sequence>
<evidence type="ECO:0000313" key="3">
    <source>
        <dbReference type="Proteomes" id="UP000294847"/>
    </source>
</evidence>
<dbReference type="AlphaFoldDB" id="A0A4P7NPQ3"/>
<organism evidence="2 3">
    <name type="scientific">Pyricularia oryzae</name>
    <name type="common">Rice blast fungus</name>
    <name type="synonym">Magnaporthe oryzae</name>
    <dbReference type="NCBI Taxonomy" id="318829"/>
    <lineage>
        <taxon>Eukaryota</taxon>
        <taxon>Fungi</taxon>
        <taxon>Dikarya</taxon>
        <taxon>Ascomycota</taxon>
        <taxon>Pezizomycotina</taxon>
        <taxon>Sordariomycetes</taxon>
        <taxon>Sordariomycetidae</taxon>
        <taxon>Magnaporthales</taxon>
        <taxon>Pyriculariaceae</taxon>
        <taxon>Pyricularia</taxon>
    </lineage>
</organism>
<feature type="transmembrane region" description="Helical" evidence="1">
    <location>
        <begin position="136"/>
        <end position="156"/>
    </location>
</feature>
<name>A0A4P7NPQ3_PYROR</name>
<dbReference type="Proteomes" id="UP000294847">
    <property type="component" value="Chromosome 6"/>
</dbReference>
<keyword evidence="1" id="KW-0812">Transmembrane</keyword>
<protein>
    <submittedName>
        <fullName evidence="2">Uncharacterized protein</fullName>
    </submittedName>
</protein>
<keyword evidence="1" id="KW-1133">Transmembrane helix</keyword>
<keyword evidence="1" id="KW-0472">Membrane</keyword>
<reference evidence="2 3" key="1">
    <citation type="journal article" date="2019" name="Mol. Biol. Evol.">
        <title>Blast fungal genomes show frequent chromosomal changes, gene gains and losses, and effector gene turnover.</title>
        <authorList>
            <person name="Gomez Luciano L.B."/>
            <person name="Jason Tsai I."/>
            <person name="Chuma I."/>
            <person name="Tosa Y."/>
            <person name="Chen Y.H."/>
            <person name="Li J.Y."/>
            <person name="Li M.Y."/>
            <person name="Jade Lu M.Y."/>
            <person name="Nakayashiki H."/>
            <person name="Li W.H."/>
        </authorList>
    </citation>
    <scope>NUCLEOTIDE SEQUENCE [LARGE SCALE GENOMIC DNA]</scope>
    <source>
        <strain evidence="2">MZ5-1-6</strain>
    </source>
</reference>